<keyword evidence="2" id="KW-1185">Reference proteome</keyword>
<dbReference type="Proteomes" id="UP000222542">
    <property type="component" value="Unassembled WGS sequence"/>
</dbReference>
<comment type="caution">
    <text evidence="1">The sequence shown here is derived from an EMBL/GenBank/DDBJ whole genome shotgun (WGS) entry which is preliminary data.</text>
</comment>
<protein>
    <submittedName>
        <fullName evidence="1">Uncharacterized protein</fullName>
    </submittedName>
</protein>
<reference evidence="1 2" key="1">
    <citation type="journal article" date="2014" name="Nat. Genet.">
        <title>Genome sequence of the hot pepper provides insights into the evolution of pungency in Capsicum species.</title>
        <authorList>
            <person name="Kim S."/>
            <person name="Park M."/>
            <person name="Yeom S.I."/>
            <person name="Kim Y.M."/>
            <person name="Lee J.M."/>
            <person name="Lee H.A."/>
            <person name="Seo E."/>
            <person name="Choi J."/>
            <person name="Cheong K."/>
            <person name="Kim K.T."/>
            <person name="Jung K."/>
            <person name="Lee G.W."/>
            <person name="Oh S.K."/>
            <person name="Bae C."/>
            <person name="Kim S.B."/>
            <person name="Lee H.Y."/>
            <person name="Kim S.Y."/>
            <person name="Kim M.S."/>
            <person name="Kang B.C."/>
            <person name="Jo Y.D."/>
            <person name="Yang H.B."/>
            <person name="Jeong H.J."/>
            <person name="Kang W.H."/>
            <person name="Kwon J.K."/>
            <person name="Shin C."/>
            <person name="Lim J.Y."/>
            <person name="Park J.H."/>
            <person name="Huh J.H."/>
            <person name="Kim J.S."/>
            <person name="Kim B.D."/>
            <person name="Cohen O."/>
            <person name="Paran I."/>
            <person name="Suh M.C."/>
            <person name="Lee S.B."/>
            <person name="Kim Y.K."/>
            <person name="Shin Y."/>
            <person name="Noh S.J."/>
            <person name="Park J."/>
            <person name="Seo Y.S."/>
            <person name="Kwon S.Y."/>
            <person name="Kim H.A."/>
            <person name="Park J.M."/>
            <person name="Kim H.J."/>
            <person name="Choi S.B."/>
            <person name="Bosland P.W."/>
            <person name="Reeves G."/>
            <person name="Jo S.H."/>
            <person name="Lee B.W."/>
            <person name="Cho H.T."/>
            <person name="Choi H.S."/>
            <person name="Lee M.S."/>
            <person name="Yu Y."/>
            <person name="Do Choi Y."/>
            <person name="Park B.S."/>
            <person name="van Deynze A."/>
            <person name="Ashrafi H."/>
            <person name="Hill T."/>
            <person name="Kim W.T."/>
            <person name="Pai H.S."/>
            <person name="Ahn H.K."/>
            <person name="Yeam I."/>
            <person name="Giovannoni J.J."/>
            <person name="Rose J.K."/>
            <person name="Sorensen I."/>
            <person name="Lee S.J."/>
            <person name="Kim R.W."/>
            <person name="Choi I.Y."/>
            <person name="Choi B.S."/>
            <person name="Lim J.S."/>
            <person name="Lee Y.H."/>
            <person name="Choi D."/>
        </authorList>
    </citation>
    <scope>NUCLEOTIDE SEQUENCE [LARGE SCALE GENOMIC DNA]</scope>
    <source>
        <strain evidence="2">cv. CM334</strain>
    </source>
</reference>
<gene>
    <name evidence="1" type="ORF">T459_31755</name>
</gene>
<organism evidence="1 2">
    <name type="scientific">Capsicum annuum</name>
    <name type="common">Capsicum pepper</name>
    <dbReference type="NCBI Taxonomy" id="4072"/>
    <lineage>
        <taxon>Eukaryota</taxon>
        <taxon>Viridiplantae</taxon>
        <taxon>Streptophyta</taxon>
        <taxon>Embryophyta</taxon>
        <taxon>Tracheophyta</taxon>
        <taxon>Spermatophyta</taxon>
        <taxon>Magnoliopsida</taxon>
        <taxon>eudicotyledons</taxon>
        <taxon>Gunneridae</taxon>
        <taxon>Pentapetalae</taxon>
        <taxon>asterids</taxon>
        <taxon>lamiids</taxon>
        <taxon>Solanales</taxon>
        <taxon>Solanaceae</taxon>
        <taxon>Solanoideae</taxon>
        <taxon>Capsiceae</taxon>
        <taxon>Capsicum</taxon>
    </lineage>
</organism>
<evidence type="ECO:0000313" key="1">
    <source>
        <dbReference type="EMBL" id="PHT64404.1"/>
    </source>
</evidence>
<dbReference type="EMBL" id="AYRZ02000015">
    <property type="protein sequence ID" value="PHT64404.1"/>
    <property type="molecule type" value="Genomic_DNA"/>
</dbReference>
<dbReference type="AlphaFoldDB" id="A0A2G2Y3U3"/>
<name>A0A2G2Y3U3_CAPAN</name>
<dbReference type="Gramene" id="PHT64404">
    <property type="protein sequence ID" value="PHT64404"/>
    <property type="gene ID" value="T459_31755"/>
</dbReference>
<reference evidence="1 2" key="2">
    <citation type="journal article" date="2017" name="Genome Biol.">
        <title>New reference genome sequences of hot pepper reveal the massive evolution of plant disease-resistance genes by retroduplication.</title>
        <authorList>
            <person name="Kim S."/>
            <person name="Park J."/>
            <person name="Yeom S.I."/>
            <person name="Kim Y.M."/>
            <person name="Seo E."/>
            <person name="Kim K.T."/>
            <person name="Kim M.S."/>
            <person name="Lee J.M."/>
            <person name="Cheong K."/>
            <person name="Shin H.S."/>
            <person name="Kim S.B."/>
            <person name="Han K."/>
            <person name="Lee J."/>
            <person name="Park M."/>
            <person name="Lee H.A."/>
            <person name="Lee H.Y."/>
            <person name="Lee Y."/>
            <person name="Oh S."/>
            <person name="Lee J.H."/>
            <person name="Choi E."/>
            <person name="Choi E."/>
            <person name="Lee S.E."/>
            <person name="Jeon J."/>
            <person name="Kim H."/>
            <person name="Choi G."/>
            <person name="Song H."/>
            <person name="Lee J."/>
            <person name="Lee S.C."/>
            <person name="Kwon J.K."/>
            <person name="Lee H.Y."/>
            <person name="Koo N."/>
            <person name="Hong Y."/>
            <person name="Kim R.W."/>
            <person name="Kang W.H."/>
            <person name="Huh J.H."/>
            <person name="Kang B.C."/>
            <person name="Yang T.J."/>
            <person name="Lee Y.H."/>
            <person name="Bennetzen J.L."/>
            <person name="Choi D."/>
        </authorList>
    </citation>
    <scope>NUCLEOTIDE SEQUENCE [LARGE SCALE GENOMIC DNA]</scope>
    <source>
        <strain evidence="2">cv. CM334</strain>
    </source>
</reference>
<accession>A0A2G2Y3U3</accession>
<sequence length="112" mass="12247">MPGPTLNATALYTLQSFDGVLSLLDNRVTYDNGPANPPTTFILGPKFLETYLYHLSPNKGSAATDAAVMQELKKQLNPPSSLKWSDNFMEKSHHLRACSVLVKTEGNPNIGK</sequence>
<evidence type="ECO:0000313" key="2">
    <source>
        <dbReference type="Proteomes" id="UP000222542"/>
    </source>
</evidence>
<dbReference type="InterPro" id="IPR029058">
    <property type="entry name" value="AB_hydrolase_fold"/>
</dbReference>
<proteinExistence type="predicted"/>
<dbReference type="Gene3D" id="3.40.50.1820">
    <property type="entry name" value="alpha/beta hydrolase"/>
    <property type="match status" value="1"/>
</dbReference>